<organism evidence="1 2">
    <name type="scientific">Mucilaginibacter lappiensis</name>
    <dbReference type="NCBI Taxonomy" id="354630"/>
    <lineage>
        <taxon>Bacteria</taxon>
        <taxon>Pseudomonadati</taxon>
        <taxon>Bacteroidota</taxon>
        <taxon>Sphingobacteriia</taxon>
        <taxon>Sphingobacteriales</taxon>
        <taxon>Sphingobacteriaceae</taxon>
        <taxon>Mucilaginibacter</taxon>
    </lineage>
</organism>
<gene>
    <name evidence="1" type="ORF">HDF22_004537</name>
</gene>
<name>A0A841JHI8_9SPHI</name>
<dbReference type="EMBL" id="JACHCA010000014">
    <property type="protein sequence ID" value="MBB6130397.1"/>
    <property type="molecule type" value="Genomic_DNA"/>
</dbReference>
<sequence length="69" mass="8338">MPNTQYQFSSATSVDELYVLIKWPFVQDLMNYDWFRTECLLYQAFEEQEHLDSAYFVPLKRLYEVKDGS</sequence>
<reference evidence="1 2" key="1">
    <citation type="submission" date="2020-08" db="EMBL/GenBank/DDBJ databases">
        <title>Genomic Encyclopedia of Type Strains, Phase IV (KMG-V): Genome sequencing to study the core and pangenomes of soil and plant-associated prokaryotes.</title>
        <authorList>
            <person name="Whitman W."/>
        </authorList>
    </citation>
    <scope>NUCLEOTIDE SEQUENCE [LARGE SCALE GENOMIC DNA]</scope>
    <source>
        <strain evidence="1 2">MP601</strain>
    </source>
</reference>
<comment type="caution">
    <text evidence="1">The sequence shown here is derived from an EMBL/GenBank/DDBJ whole genome shotgun (WGS) entry which is preliminary data.</text>
</comment>
<dbReference type="RefSeq" id="WP_183589207.1">
    <property type="nucleotide sequence ID" value="NZ_JACHCA010000014.1"/>
</dbReference>
<dbReference type="Proteomes" id="UP000548326">
    <property type="component" value="Unassembled WGS sequence"/>
</dbReference>
<evidence type="ECO:0000313" key="1">
    <source>
        <dbReference type="EMBL" id="MBB6130397.1"/>
    </source>
</evidence>
<protein>
    <submittedName>
        <fullName evidence="1">Uncharacterized protein</fullName>
    </submittedName>
</protein>
<dbReference type="AlphaFoldDB" id="A0A841JHI8"/>
<evidence type="ECO:0000313" key="2">
    <source>
        <dbReference type="Proteomes" id="UP000548326"/>
    </source>
</evidence>
<proteinExistence type="predicted"/>
<accession>A0A841JHI8</accession>